<dbReference type="Proteomes" id="UP001596513">
    <property type="component" value="Unassembled WGS sequence"/>
</dbReference>
<evidence type="ECO:0000313" key="4">
    <source>
        <dbReference type="Proteomes" id="UP001596513"/>
    </source>
</evidence>
<feature type="chain" id="PRO_5046518475" description="Peptidase M28" evidence="2">
    <location>
        <begin position="20"/>
        <end position="105"/>
    </location>
</feature>
<keyword evidence="4" id="KW-1185">Reference proteome</keyword>
<feature type="region of interest" description="Disordered" evidence="1">
    <location>
        <begin position="69"/>
        <end position="105"/>
    </location>
</feature>
<keyword evidence="2" id="KW-0732">Signal</keyword>
<feature type="signal peptide" evidence="2">
    <location>
        <begin position="1"/>
        <end position="19"/>
    </location>
</feature>
<protein>
    <recommendedName>
        <fullName evidence="5">Peptidase M28</fullName>
    </recommendedName>
</protein>
<evidence type="ECO:0000256" key="2">
    <source>
        <dbReference type="SAM" id="SignalP"/>
    </source>
</evidence>
<evidence type="ECO:0000313" key="3">
    <source>
        <dbReference type="EMBL" id="MFC7669989.1"/>
    </source>
</evidence>
<reference evidence="4" key="1">
    <citation type="journal article" date="2019" name="Int. J. Syst. Evol. Microbiol.">
        <title>The Global Catalogue of Microorganisms (GCM) 10K type strain sequencing project: providing services to taxonomists for standard genome sequencing and annotation.</title>
        <authorList>
            <consortium name="The Broad Institute Genomics Platform"/>
            <consortium name="The Broad Institute Genome Sequencing Center for Infectious Disease"/>
            <person name="Wu L."/>
            <person name="Ma J."/>
        </authorList>
    </citation>
    <scope>NUCLEOTIDE SEQUENCE [LARGE SCALE GENOMIC DNA]</scope>
    <source>
        <strain evidence="4">JCM 19635</strain>
    </source>
</reference>
<evidence type="ECO:0008006" key="5">
    <source>
        <dbReference type="Google" id="ProtNLM"/>
    </source>
</evidence>
<comment type="caution">
    <text evidence="3">The sequence shown here is derived from an EMBL/GenBank/DDBJ whole genome shotgun (WGS) entry which is preliminary data.</text>
</comment>
<organism evidence="3 4">
    <name type="scientific">Hymenobacter humi</name>
    <dbReference type="NCBI Taxonomy" id="1411620"/>
    <lineage>
        <taxon>Bacteria</taxon>
        <taxon>Pseudomonadati</taxon>
        <taxon>Bacteroidota</taxon>
        <taxon>Cytophagia</taxon>
        <taxon>Cytophagales</taxon>
        <taxon>Hymenobacteraceae</taxon>
        <taxon>Hymenobacter</taxon>
    </lineage>
</organism>
<gene>
    <name evidence="3" type="ORF">ACFQT0_23440</name>
</gene>
<feature type="compositionally biased region" description="Polar residues" evidence="1">
    <location>
        <begin position="96"/>
        <end position="105"/>
    </location>
</feature>
<dbReference type="RefSeq" id="WP_380205459.1">
    <property type="nucleotide sequence ID" value="NZ_JBHTEK010000001.1"/>
</dbReference>
<accession>A0ABW2UCC5</accession>
<evidence type="ECO:0000256" key="1">
    <source>
        <dbReference type="SAM" id="MobiDB-lite"/>
    </source>
</evidence>
<name>A0ABW2UCC5_9BACT</name>
<proteinExistence type="predicted"/>
<dbReference type="EMBL" id="JBHTEK010000001">
    <property type="protein sequence ID" value="MFC7669989.1"/>
    <property type="molecule type" value="Genomic_DNA"/>
</dbReference>
<sequence length="105" mass="11106">MNKLLLLTLAGALAHGAPAAAQSTEKLDAAALAKIRDEGMNRSKVMETAFYLTDVSGPRLANSDGLKRANEWAKSRRPNTACPMPTSKPGVISAAAGTSRNRTWP</sequence>